<dbReference type="OrthoDB" id="6658153at2"/>
<organism evidence="2 3">
    <name type="scientific">Novosphingobium taihuense</name>
    <dbReference type="NCBI Taxonomy" id="260085"/>
    <lineage>
        <taxon>Bacteria</taxon>
        <taxon>Pseudomonadati</taxon>
        <taxon>Pseudomonadota</taxon>
        <taxon>Alphaproteobacteria</taxon>
        <taxon>Sphingomonadales</taxon>
        <taxon>Sphingomonadaceae</taxon>
        <taxon>Novosphingobium</taxon>
    </lineage>
</organism>
<name>A0A7W7EUA5_9SPHN</name>
<dbReference type="Gene3D" id="2.60.40.10">
    <property type="entry name" value="Immunoglobulins"/>
    <property type="match status" value="1"/>
</dbReference>
<feature type="chain" id="PRO_5030708439" evidence="1">
    <location>
        <begin position="29"/>
        <end position="309"/>
    </location>
</feature>
<dbReference type="Proteomes" id="UP000538566">
    <property type="component" value="Unassembled WGS sequence"/>
</dbReference>
<keyword evidence="1" id="KW-0732">Signal</keyword>
<evidence type="ECO:0000313" key="2">
    <source>
        <dbReference type="EMBL" id="MBB4612140.1"/>
    </source>
</evidence>
<dbReference type="InterPro" id="IPR008962">
    <property type="entry name" value="PapD-like_sf"/>
</dbReference>
<dbReference type="SUPFAM" id="SSF49354">
    <property type="entry name" value="PapD-like"/>
    <property type="match status" value="1"/>
</dbReference>
<evidence type="ECO:0000313" key="3">
    <source>
        <dbReference type="Proteomes" id="UP000538566"/>
    </source>
</evidence>
<dbReference type="AlphaFoldDB" id="A0A7W7EUA5"/>
<keyword evidence="3" id="KW-1185">Reference proteome</keyword>
<proteinExistence type="predicted"/>
<feature type="signal peptide" evidence="1">
    <location>
        <begin position="1"/>
        <end position="28"/>
    </location>
</feature>
<dbReference type="InterPro" id="IPR013783">
    <property type="entry name" value="Ig-like_fold"/>
</dbReference>
<reference evidence="2 3" key="1">
    <citation type="submission" date="2020-08" db="EMBL/GenBank/DDBJ databases">
        <title>Genomic Encyclopedia of Type Strains, Phase IV (KMG-IV): sequencing the most valuable type-strain genomes for metagenomic binning, comparative biology and taxonomic classification.</title>
        <authorList>
            <person name="Goeker M."/>
        </authorList>
    </citation>
    <scope>NUCLEOTIDE SEQUENCE [LARGE SCALE GENOMIC DNA]</scope>
    <source>
        <strain evidence="2 3">DSM 17507</strain>
    </source>
</reference>
<gene>
    <name evidence="2" type="ORF">GGR37_000386</name>
</gene>
<evidence type="ECO:0000256" key="1">
    <source>
        <dbReference type="SAM" id="SignalP"/>
    </source>
</evidence>
<dbReference type="RefSeq" id="WP_144902094.1">
    <property type="nucleotide sequence ID" value="NZ_JACHOA010000001.1"/>
</dbReference>
<comment type="caution">
    <text evidence="2">The sequence shown here is derived from an EMBL/GenBank/DDBJ whole genome shotgun (WGS) entry which is preliminary data.</text>
</comment>
<protein>
    <submittedName>
        <fullName evidence="2">P pilus assembly chaperone PapD</fullName>
    </submittedName>
</protein>
<sequence>MKADLAMKRYSRTMLALLPLLSPVGAWAQQASLPITAPKADAAQVSVPVQAAAANINITPRRVIFDRTKRTEAVYVFNQGTTPVAVDVALIDNAMLPSGEIVPLSRLGERGAAGEAAGAKVRSAKPFVLAAPSRLTLPPGQGKTIRVRATLADGADTSEYRTHLTVTTVPAPDTGLTAEQAAAAEKGELVLRIQSVFGISIPLIVRGGEPDATGSIGPMAAATVREGPALSVTLRRKGTTSLYGNIELRTAKEIVGVARGIAVYPEADEREALVPLLRPLKKGEVVTATYSADDGKKPVAIASGTYTAP</sequence>
<dbReference type="EMBL" id="JACHOA010000001">
    <property type="protein sequence ID" value="MBB4612140.1"/>
    <property type="molecule type" value="Genomic_DNA"/>
</dbReference>
<accession>A0A7W7EUA5</accession>